<accession>A0A2Z5ZGX5</accession>
<protein>
    <submittedName>
        <fullName evidence="2">Acid phosphatase</fullName>
    </submittedName>
</protein>
<evidence type="ECO:0000313" key="3">
    <source>
        <dbReference type="Proteomes" id="UP000270034"/>
    </source>
</evidence>
<dbReference type="Proteomes" id="UP000270034">
    <property type="component" value="Chromosome"/>
</dbReference>
<evidence type="ECO:0000256" key="1">
    <source>
        <dbReference type="SAM" id="SignalP"/>
    </source>
</evidence>
<name>A0A2Z5ZGX5_9PROT</name>
<evidence type="ECO:0000313" key="2">
    <source>
        <dbReference type="EMBL" id="BBC79579.1"/>
    </source>
</evidence>
<sequence>MKKSSMHAKRLMLLCVVAGAALSGGLYAARAQNQTVLEPTQVRHTAPYHVADTAPDATAYLPPPLLPVPPANKKMIPYLPRPVPYKAVRAGL</sequence>
<feature type="signal peptide" evidence="1">
    <location>
        <begin position="1"/>
        <end position="28"/>
    </location>
</feature>
<keyword evidence="1" id="KW-0732">Signal</keyword>
<dbReference type="KEGG" id="aot:AcetOri_orf01843"/>
<dbReference type="EMBL" id="AP018515">
    <property type="protein sequence ID" value="BBC79579.1"/>
    <property type="molecule type" value="Genomic_DNA"/>
</dbReference>
<reference evidence="2 3" key="1">
    <citation type="submission" date="2018-02" db="EMBL/GenBank/DDBJ databases">
        <title>Acetobacter orientalis genome.</title>
        <authorList>
            <person name="Nakashima N."/>
            <person name="Tamura T."/>
        </authorList>
    </citation>
    <scope>NUCLEOTIDE SEQUENCE [LARGE SCALE GENOMIC DNA]</scope>
    <source>
        <strain evidence="2 3">FAN1</strain>
    </source>
</reference>
<dbReference type="AlphaFoldDB" id="A0A2Z5ZGX5"/>
<proteinExistence type="predicted"/>
<feature type="chain" id="PRO_5016444673" evidence="1">
    <location>
        <begin position="29"/>
        <end position="92"/>
    </location>
</feature>
<gene>
    <name evidence="2" type="ORF">AcetOrient_orf01843</name>
</gene>
<organism evidence="2 3">
    <name type="scientific">Acetobacter orientalis</name>
    <dbReference type="NCBI Taxonomy" id="146474"/>
    <lineage>
        <taxon>Bacteria</taxon>
        <taxon>Pseudomonadati</taxon>
        <taxon>Pseudomonadota</taxon>
        <taxon>Alphaproteobacteria</taxon>
        <taxon>Acetobacterales</taxon>
        <taxon>Acetobacteraceae</taxon>
        <taxon>Acetobacter</taxon>
    </lineage>
</organism>